<organism evidence="1 2">
    <name type="scientific">Funneliformis geosporum</name>
    <dbReference type="NCBI Taxonomy" id="1117311"/>
    <lineage>
        <taxon>Eukaryota</taxon>
        <taxon>Fungi</taxon>
        <taxon>Fungi incertae sedis</taxon>
        <taxon>Mucoromycota</taxon>
        <taxon>Glomeromycotina</taxon>
        <taxon>Glomeromycetes</taxon>
        <taxon>Glomerales</taxon>
        <taxon>Glomeraceae</taxon>
        <taxon>Funneliformis</taxon>
    </lineage>
</organism>
<protein>
    <submittedName>
        <fullName evidence="1">200_t:CDS:1</fullName>
    </submittedName>
</protein>
<dbReference type="AlphaFoldDB" id="A0A9W4T6W7"/>
<dbReference type="EMBL" id="CAMKVN010011386">
    <property type="protein sequence ID" value="CAI2194756.1"/>
    <property type="molecule type" value="Genomic_DNA"/>
</dbReference>
<comment type="caution">
    <text evidence="1">The sequence shown here is derived from an EMBL/GenBank/DDBJ whole genome shotgun (WGS) entry which is preliminary data.</text>
</comment>
<accession>A0A9W4T6W7</accession>
<keyword evidence="2" id="KW-1185">Reference proteome</keyword>
<dbReference type="OrthoDB" id="2427034at2759"/>
<evidence type="ECO:0000313" key="2">
    <source>
        <dbReference type="Proteomes" id="UP001153678"/>
    </source>
</evidence>
<proteinExistence type="predicted"/>
<feature type="non-terminal residue" evidence="1">
    <location>
        <position position="1"/>
    </location>
</feature>
<reference evidence="1" key="1">
    <citation type="submission" date="2022-08" db="EMBL/GenBank/DDBJ databases">
        <authorList>
            <person name="Kallberg Y."/>
            <person name="Tangrot J."/>
            <person name="Rosling A."/>
        </authorList>
    </citation>
    <scope>NUCLEOTIDE SEQUENCE</scope>
    <source>
        <strain evidence="1">Wild A</strain>
    </source>
</reference>
<dbReference type="Proteomes" id="UP001153678">
    <property type="component" value="Unassembled WGS sequence"/>
</dbReference>
<sequence>DINCVEYLPIADITGLLQKVRAAIFLSLDELWLIPTDLVQIATVLDPRFKNFQWNE</sequence>
<feature type="non-terminal residue" evidence="1">
    <location>
        <position position="56"/>
    </location>
</feature>
<evidence type="ECO:0000313" key="1">
    <source>
        <dbReference type="EMBL" id="CAI2194756.1"/>
    </source>
</evidence>
<gene>
    <name evidence="1" type="ORF">FWILDA_LOCUS16736</name>
</gene>
<name>A0A9W4T6W7_9GLOM</name>